<dbReference type="AlphaFoldDB" id="A0A6S7LJU2"/>
<keyword evidence="2" id="KW-1185">Reference proteome</keyword>
<proteinExistence type="predicted"/>
<evidence type="ECO:0000313" key="2">
    <source>
        <dbReference type="Proteomes" id="UP001152795"/>
    </source>
</evidence>
<comment type="caution">
    <text evidence="1">The sequence shown here is derived from an EMBL/GenBank/DDBJ whole genome shotgun (WGS) entry which is preliminary data.</text>
</comment>
<dbReference type="EMBL" id="CACRXK020023761">
    <property type="protein sequence ID" value="CAB4038063.1"/>
    <property type="molecule type" value="Genomic_DNA"/>
</dbReference>
<protein>
    <submittedName>
        <fullName evidence="1">Uncharacterized protein</fullName>
    </submittedName>
</protein>
<sequence>MCPGNSRAIAGIHRVESLNAGTVRDSPDDLAALEERNMMIESSEENSDDDDWDLMNRREVWF</sequence>
<evidence type="ECO:0000313" key="1">
    <source>
        <dbReference type="EMBL" id="CAB4038063.1"/>
    </source>
</evidence>
<gene>
    <name evidence="1" type="ORF">PACLA_8A001086</name>
</gene>
<organism evidence="1 2">
    <name type="scientific">Paramuricea clavata</name>
    <name type="common">Red gorgonian</name>
    <name type="synonym">Violescent sea-whip</name>
    <dbReference type="NCBI Taxonomy" id="317549"/>
    <lineage>
        <taxon>Eukaryota</taxon>
        <taxon>Metazoa</taxon>
        <taxon>Cnidaria</taxon>
        <taxon>Anthozoa</taxon>
        <taxon>Octocorallia</taxon>
        <taxon>Malacalcyonacea</taxon>
        <taxon>Plexauridae</taxon>
        <taxon>Paramuricea</taxon>
    </lineage>
</organism>
<accession>A0A6S7LJU2</accession>
<reference evidence="1" key="1">
    <citation type="submission" date="2020-04" db="EMBL/GenBank/DDBJ databases">
        <authorList>
            <person name="Alioto T."/>
            <person name="Alioto T."/>
            <person name="Gomez Garrido J."/>
        </authorList>
    </citation>
    <scope>NUCLEOTIDE SEQUENCE</scope>
    <source>
        <strain evidence="1">A484AB</strain>
    </source>
</reference>
<name>A0A6S7LJU2_PARCT</name>
<dbReference type="Proteomes" id="UP001152795">
    <property type="component" value="Unassembled WGS sequence"/>
</dbReference>